<evidence type="ECO:0000313" key="7">
    <source>
        <dbReference type="EMBL" id="CAL16088.1"/>
    </source>
</evidence>
<dbReference type="PANTHER" id="PTHR43420:SF51">
    <property type="entry name" value="PEPTIDYL-LYSINE N-ACETYLTRANSFERASE YIAC"/>
    <property type="match status" value="1"/>
</dbReference>
<dbReference type="GO" id="GO:0005737">
    <property type="term" value="C:cytoplasm"/>
    <property type="evidence" value="ECO:0007669"/>
    <property type="project" value="UniProtKB-SubCell"/>
</dbReference>
<dbReference type="NCBIfam" id="TIGR01575">
    <property type="entry name" value="rimI"/>
    <property type="match status" value="1"/>
</dbReference>
<dbReference type="InterPro" id="IPR043690">
    <property type="entry name" value="RimI"/>
</dbReference>
<protein>
    <recommendedName>
        <fullName evidence="5">[Ribosomal protein bS18]-alanine N-acetyltransferase</fullName>
        <ecNumber evidence="5">2.3.1.266</ecNumber>
    </recommendedName>
</protein>
<dbReference type="InterPro" id="IPR050680">
    <property type="entry name" value="YpeA/RimI_acetyltransf"/>
</dbReference>
<dbReference type="EMBL" id="AM286690">
    <property type="protein sequence ID" value="CAL16088.1"/>
    <property type="molecule type" value="Genomic_DNA"/>
</dbReference>
<sequence>MVTMAFDVVGPIRAMQESDLPAVLEIEHAAQLTPWTRNHFLDCLGNDHYLCQVVEAAGQPVAFLILSRVLDETHVLNIAVAPARQRQGLARGLLEQAIQVAQQDAMSVIYLEVRESNKSARALYESLGFTVSGIRKNYYRRGEDHDGHEDAVLMQCLLASGHK</sequence>
<feature type="active site" description="Proton donor" evidence="5">
    <location>
        <position position="124"/>
    </location>
</feature>
<keyword evidence="8" id="KW-1185">Reference proteome</keyword>
<dbReference type="KEGG" id="abo:ABO_0640"/>
<dbReference type="Pfam" id="PF00583">
    <property type="entry name" value="Acetyltransf_1"/>
    <property type="match status" value="1"/>
</dbReference>
<evidence type="ECO:0000256" key="1">
    <source>
        <dbReference type="ARBA" id="ARBA00005395"/>
    </source>
</evidence>
<reference evidence="7 8" key="1">
    <citation type="journal article" date="2006" name="Nat. Biotechnol.">
        <title>Genome sequence of the ubiquitous hydrocarbon-degrading marine bacterium Alcanivorax borkumensis.</title>
        <authorList>
            <person name="Schneiker S."/>
            <person name="Martins dos Santos V.A.P."/>
            <person name="Bartels D."/>
            <person name="Bekel T."/>
            <person name="Brecht M."/>
            <person name="Buhrmester J."/>
            <person name="Chernikova T.N."/>
            <person name="Denaro R."/>
            <person name="Ferrer M."/>
            <person name="Gertler C."/>
            <person name="Goesmann A."/>
            <person name="Golyshina O.V."/>
            <person name="Kaminski F."/>
            <person name="Khachane A.N."/>
            <person name="Lang S."/>
            <person name="Linke B."/>
            <person name="McHardy A.C."/>
            <person name="Meyer F."/>
            <person name="Nechitaylo T."/>
            <person name="Puehler A."/>
            <person name="Regenhardt D."/>
            <person name="Rupp O."/>
            <person name="Sabirova J.S."/>
            <person name="Selbitschka W."/>
            <person name="Yakimov M.M."/>
            <person name="Timmis K.N."/>
            <person name="Vorhoelter F.-J."/>
            <person name="Weidner S."/>
            <person name="Kaiser O."/>
            <person name="Golyshin P.N."/>
        </authorList>
    </citation>
    <scope>NUCLEOTIDE SEQUENCE [LARGE SCALE GENOMIC DNA]</scope>
    <source>
        <strain evidence="8">ATCC 700651 / DSM 11573 / NCIMB 13689 / SK2</strain>
    </source>
</reference>
<comment type="caution">
    <text evidence="5">Lacks conserved residue(s) required for the propagation of feature annotation.</text>
</comment>
<name>Q0VRW0_ALCBS</name>
<evidence type="ECO:0000256" key="2">
    <source>
        <dbReference type="ARBA" id="ARBA00022490"/>
    </source>
</evidence>
<comment type="similarity">
    <text evidence="1 5">Belongs to the acetyltransferase family. RimI subfamily.</text>
</comment>
<keyword evidence="4 5" id="KW-0012">Acyltransferase</keyword>
<comment type="subcellular location">
    <subcellularLocation>
        <location evidence="5">Cytoplasm</location>
    </subcellularLocation>
</comment>
<feature type="domain" description="N-acetyltransferase" evidence="6">
    <location>
        <begin position="10"/>
        <end position="159"/>
    </location>
</feature>
<dbReference type="EC" id="2.3.1.266" evidence="5"/>
<dbReference type="SUPFAM" id="SSF55729">
    <property type="entry name" value="Acyl-CoA N-acyltransferases (Nat)"/>
    <property type="match status" value="1"/>
</dbReference>
<keyword evidence="3 5" id="KW-0808">Transferase</keyword>
<comment type="function">
    <text evidence="5">Acetylates the N-terminal alanine of ribosomal protein bS18.</text>
</comment>
<dbReference type="HAMAP" id="MF_02210">
    <property type="entry name" value="RimI"/>
    <property type="match status" value="1"/>
</dbReference>
<dbReference type="CDD" id="cd04301">
    <property type="entry name" value="NAT_SF"/>
    <property type="match status" value="1"/>
</dbReference>
<gene>
    <name evidence="5" type="primary">rimI</name>
    <name evidence="7" type="ordered locus">ABO_0640</name>
</gene>
<dbReference type="HOGENOM" id="CLU_013985_23_2_6"/>
<proteinExistence type="inferred from homology"/>
<accession>Q0VRW0</accession>
<comment type="catalytic activity">
    <reaction evidence="5">
        <text>N-terminal L-alanyl-[ribosomal protein bS18] + acetyl-CoA = N-terminal N(alpha)-acetyl-L-alanyl-[ribosomal protein bS18] + CoA + H(+)</text>
        <dbReference type="Rhea" id="RHEA:43756"/>
        <dbReference type="Rhea" id="RHEA-COMP:10676"/>
        <dbReference type="Rhea" id="RHEA-COMP:10677"/>
        <dbReference type="ChEBI" id="CHEBI:15378"/>
        <dbReference type="ChEBI" id="CHEBI:57287"/>
        <dbReference type="ChEBI" id="CHEBI:57288"/>
        <dbReference type="ChEBI" id="CHEBI:64718"/>
        <dbReference type="ChEBI" id="CHEBI:83683"/>
        <dbReference type="EC" id="2.3.1.266"/>
    </reaction>
</comment>
<evidence type="ECO:0000313" key="8">
    <source>
        <dbReference type="Proteomes" id="UP000008871"/>
    </source>
</evidence>
<dbReference type="eggNOG" id="COG0456">
    <property type="taxonomic scope" value="Bacteria"/>
</dbReference>
<feature type="binding site" evidence="5">
    <location>
        <begin position="78"/>
        <end position="80"/>
    </location>
    <ligand>
        <name>acetyl-CoA</name>
        <dbReference type="ChEBI" id="CHEBI:57288"/>
    </ligand>
</feature>
<dbReference type="InterPro" id="IPR016181">
    <property type="entry name" value="Acyl_CoA_acyltransferase"/>
</dbReference>
<feature type="binding site" evidence="5">
    <location>
        <position position="117"/>
    </location>
    <ligand>
        <name>acetyl-CoA</name>
        <dbReference type="ChEBI" id="CHEBI:57288"/>
    </ligand>
</feature>
<evidence type="ECO:0000256" key="3">
    <source>
        <dbReference type="ARBA" id="ARBA00022679"/>
    </source>
</evidence>
<organism evidence="7 8">
    <name type="scientific">Alcanivorax borkumensis (strain ATCC 700651 / DSM 11573 / NCIMB 13689 / SK2)</name>
    <dbReference type="NCBI Taxonomy" id="393595"/>
    <lineage>
        <taxon>Bacteria</taxon>
        <taxon>Pseudomonadati</taxon>
        <taxon>Pseudomonadota</taxon>
        <taxon>Gammaproteobacteria</taxon>
        <taxon>Oceanospirillales</taxon>
        <taxon>Alcanivoracaceae</taxon>
        <taxon>Alcanivorax</taxon>
    </lineage>
</organism>
<keyword evidence="2 5" id="KW-0963">Cytoplasm</keyword>
<dbReference type="AlphaFoldDB" id="Q0VRW0"/>
<evidence type="ECO:0000259" key="6">
    <source>
        <dbReference type="PROSITE" id="PS51186"/>
    </source>
</evidence>
<dbReference type="PANTHER" id="PTHR43420">
    <property type="entry name" value="ACETYLTRANSFERASE"/>
    <property type="match status" value="1"/>
</dbReference>
<dbReference type="STRING" id="393595.ABO_0640"/>
<dbReference type="InterPro" id="IPR000182">
    <property type="entry name" value="GNAT_dom"/>
</dbReference>
<feature type="active site" description="Proton acceptor" evidence="5">
    <location>
        <position position="112"/>
    </location>
</feature>
<dbReference type="GO" id="GO:0008999">
    <property type="term" value="F:protein-N-terminal-alanine acetyltransferase activity"/>
    <property type="evidence" value="ECO:0007669"/>
    <property type="project" value="UniProtKB-UniRule"/>
</dbReference>
<dbReference type="Gene3D" id="3.40.630.30">
    <property type="match status" value="1"/>
</dbReference>
<evidence type="ECO:0000256" key="4">
    <source>
        <dbReference type="ARBA" id="ARBA00023315"/>
    </source>
</evidence>
<dbReference type="InterPro" id="IPR006464">
    <property type="entry name" value="AcTrfase_RimI/Ard1"/>
</dbReference>
<evidence type="ECO:0000256" key="5">
    <source>
        <dbReference type="HAMAP-Rule" id="MF_02210"/>
    </source>
</evidence>
<dbReference type="Proteomes" id="UP000008871">
    <property type="component" value="Chromosome"/>
</dbReference>
<dbReference type="PROSITE" id="PS51186">
    <property type="entry name" value="GNAT"/>
    <property type="match status" value="1"/>
</dbReference>